<organism evidence="1 2">
    <name type="scientific">Thalassiosira oceanica</name>
    <name type="common">Marine diatom</name>
    <dbReference type="NCBI Taxonomy" id="159749"/>
    <lineage>
        <taxon>Eukaryota</taxon>
        <taxon>Sar</taxon>
        <taxon>Stramenopiles</taxon>
        <taxon>Ochrophyta</taxon>
        <taxon>Bacillariophyta</taxon>
        <taxon>Coscinodiscophyceae</taxon>
        <taxon>Thalassiosirophycidae</taxon>
        <taxon>Thalassiosirales</taxon>
        <taxon>Thalassiosiraceae</taxon>
        <taxon>Thalassiosira</taxon>
    </lineage>
</organism>
<dbReference type="InterPro" id="IPR043136">
    <property type="entry name" value="B30.2/SPRY_sf"/>
</dbReference>
<evidence type="ECO:0000313" key="1">
    <source>
        <dbReference type="EMBL" id="EJK74125.1"/>
    </source>
</evidence>
<dbReference type="AlphaFoldDB" id="K0T9D2"/>
<feature type="non-terminal residue" evidence="1">
    <location>
        <position position="1"/>
    </location>
</feature>
<sequence length="132" mass="14753">SSGYVMRSGSHYTEFQVTGVPYIGIVRPMPGLNASAYLRDFSFIGGDGSFFPDFLAQRSDYWGDGDVHTCDYNCDDGKMHFTAWDEVDEESDFEWEGMEGCQSGDTVGMLLNFDEGTLTVYKNKGFTLLLDC</sequence>
<evidence type="ECO:0000313" key="2">
    <source>
        <dbReference type="Proteomes" id="UP000266841"/>
    </source>
</evidence>
<accession>K0T9D2</accession>
<gene>
    <name evidence="1" type="ORF">THAOC_04214</name>
</gene>
<dbReference type="Proteomes" id="UP000266841">
    <property type="component" value="Unassembled WGS sequence"/>
</dbReference>
<dbReference type="EMBL" id="AGNL01003932">
    <property type="protein sequence ID" value="EJK74125.1"/>
    <property type="molecule type" value="Genomic_DNA"/>
</dbReference>
<dbReference type="Gene3D" id="2.60.120.920">
    <property type="match status" value="1"/>
</dbReference>
<protein>
    <recommendedName>
        <fullName evidence="3">B30.2/SPRY domain-containing protein</fullName>
    </recommendedName>
</protein>
<name>K0T9D2_THAOC</name>
<keyword evidence="2" id="KW-1185">Reference proteome</keyword>
<evidence type="ECO:0008006" key="3">
    <source>
        <dbReference type="Google" id="ProtNLM"/>
    </source>
</evidence>
<comment type="caution">
    <text evidence="1">The sequence shown here is derived from an EMBL/GenBank/DDBJ whole genome shotgun (WGS) entry which is preliminary data.</text>
</comment>
<proteinExistence type="predicted"/>
<reference evidence="1 2" key="1">
    <citation type="journal article" date="2012" name="Genome Biol.">
        <title>Genome and low-iron response of an oceanic diatom adapted to chronic iron limitation.</title>
        <authorList>
            <person name="Lommer M."/>
            <person name="Specht M."/>
            <person name="Roy A.S."/>
            <person name="Kraemer L."/>
            <person name="Andreson R."/>
            <person name="Gutowska M.A."/>
            <person name="Wolf J."/>
            <person name="Bergner S.V."/>
            <person name="Schilhabel M.B."/>
            <person name="Klostermeier U.C."/>
            <person name="Beiko R.G."/>
            <person name="Rosenstiel P."/>
            <person name="Hippler M."/>
            <person name="Laroche J."/>
        </authorList>
    </citation>
    <scope>NUCLEOTIDE SEQUENCE [LARGE SCALE GENOMIC DNA]</scope>
    <source>
        <strain evidence="1 2">CCMP1005</strain>
    </source>
</reference>